<sequence>MAKPWQQRLKNKEDRIRFLQGLLTKTTQAKENYKKSVKALVKRKRHTEHIGELIRP</sequence>
<protein>
    <submittedName>
        <fullName evidence="1">Uncharacterized protein</fullName>
    </submittedName>
</protein>
<proteinExistence type="predicted"/>
<dbReference type="EMBL" id="LAZR01032257">
    <property type="protein sequence ID" value="KKL51426.1"/>
    <property type="molecule type" value="Genomic_DNA"/>
</dbReference>
<gene>
    <name evidence="1" type="ORF">LCGC14_2295580</name>
</gene>
<accession>A0A0F9DCJ3</accession>
<reference evidence="1" key="1">
    <citation type="journal article" date="2015" name="Nature">
        <title>Complex archaea that bridge the gap between prokaryotes and eukaryotes.</title>
        <authorList>
            <person name="Spang A."/>
            <person name="Saw J.H."/>
            <person name="Jorgensen S.L."/>
            <person name="Zaremba-Niedzwiedzka K."/>
            <person name="Martijn J."/>
            <person name="Lind A.E."/>
            <person name="van Eijk R."/>
            <person name="Schleper C."/>
            <person name="Guy L."/>
            <person name="Ettema T.J."/>
        </authorList>
    </citation>
    <scope>NUCLEOTIDE SEQUENCE</scope>
</reference>
<name>A0A0F9DCJ3_9ZZZZ</name>
<evidence type="ECO:0000313" key="1">
    <source>
        <dbReference type="EMBL" id="KKL51426.1"/>
    </source>
</evidence>
<dbReference type="AlphaFoldDB" id="A0A0F9DCJ3"/>
<feature type="non-terminal residue" evidence="1">
    <location>
        <position position="56"/>
    </location>
</feature>
<comment type="caution">
    <text evidence="1">The sequence shown here is derived from an EMBL/GenBank/DDBJ whole genome shotgun (WGS) entry which is preliminary data.</text>
</comment>
<organism evidence="1">
    <name type="scientific">marine sediment metagenome</name>
    <dbReference type="NCBI Taxonomy" id="412755"/>
    <lineage>
        <taxon>unclassified sequences</taxon>
        <taxon>metagenomes</taxon>
        <taxon>ecological metagenomes</taxon>
    </lineage>
</organism>